<feature type="region of interest" description="Disordered" evidence="1">
    <location>
        <begin position="67"/>
        <end position="153"/>
    </location>
</feature>
<dbReference type="Pfam" id="PF04424">
    <property type="entry name" value="MINDY_DUB"/>
    <property type="match status" value="1"/>
</dbReference>
<feature type="compositionally biased region" description="Basic and acidic residues" evidence="1">
    <location>
        <begin position="88"/>
        <end position="98"/>
    </location>
</feature>
<dbReference type="GO" id="GO:1990380">
    <property type="term" value="F:K48-linked deubiquitinase activity"/>
    <property type="evidence" value="ECO:0007669"/>
    <property type="project" value="InterPro"/>
</dbReference>
<protein>
    <submittedName>
        <fullName evidence="3">Predicted protein</fullName>
    </submittedName>
</protein>
<dbReference type="AlphaFoldDB" id="F2E3F2"/>
<dbReference type="EMBL" id="AK370675">
    <property type="protein sequence ID" value="BAK01874.1"/>
    <property type="molecule type" value="mRNA"/>
</dbReference>
<proteinExistence type="evidence at transcript level"/>
<sequence length="347" mass="39567">LKYVSANYRSVKDFEYTPEIVVFDLLDIDLVHGWLPHPDEDIYSLVGPLSYNALLEKIISKSLLETQEESQKDGNLVSSASEETEVPLESHRQRKEEINADQPTTVSNPDNSQPAPQALNNSNPEASRSPLRPTSPKAKKNVNIPDLIQSQSPKLRKIKREDIKKEEESQILVDGKLRFKLHSQPRIGLRIEKWLQQTQSQLTYHGLYELHGQIKDNQLCVFFRNNHFSTLFKHKNELYNLITDSGFIHEPIVWEKLDQVRPQILKQLIFNKVDNDTAFCRSDFQPYEANDLLPPMVSSAVSAVSDTLSKLVLPSSSSGSGSAPEATEEQVKQQLLIEERIKEENEK</sequence>
<dbReference type="InterPro" id="IPR007518">
    <property type="entry name" value="MINDY"/>
</dbReference>
<feature type="region of interest" description="Disordered" evidence="1">
    <location>
        <begin position="313"/>
        <end position="332"/>
    </location>
</feature>
<dbReference type="InterPro" id="IPR033979">
    <property type="entry name" value="MINDY_domain"/>
</dbReference>
<feature type="non-terminal residue" evidence="3">
    <location>
        <position position="1"/>
    </location>
</feature>
<dbReference type="PANTHER" id="PTHR18063">
    <property type="entry name" value="NF-E2 INDUCIBLE PROTEIN"/>
    <property type="match status" value="1"/>
</dbReference>
<evidence type="ECO:0000313" key="3">
    <source>
        <dbReference type="EMBL" id="BAK01874.1"/>
    </source>
</evidence>
<feature type="compositionally biased region" description="Polar residues" evidence="1">
    <location>
        <begin position="101"/>
        <end position="126"/>
    </location>
</feature>
<name>F2E3F2_HORVV</name>
<dbReference type="GO" id="GO:0004843">
    <property type="term" value="F:cysteine-type deubiquitinase activity"/>
    <property type="evidence" value="ECO:0007669"/>
    <property type="project" value="InterPro"/>
</dbReference>
<feature type="domain" description="MINDY deubiquitinase" evidence="2">
    <location>
        <begin position="4"/>
        <end position="263"/>
    </location>
</feature>
<accession>F2E3F2</accession>
<evidence type="ECO:0000259" key="2">
    <source>
        <dbReference type="Pfam" id="PF04424"/>
    </source>
</evidence>
<reference evidence="3" key="1">
    <citation type="journal article" date="2011" name="Plant Physiol.">
        <title>Comprehensive sequence analysis of 24,783 barley full-length cDNAs derived from 12 clone libraries.</title>
        <authorList>
            <person name="Matsumoto T."/>
            <person name="Tanaka T."/>
            <person name="Sakai H."/>
            <person name="Amano N."/>
            <person name="Kanamori H."/>
            <person name="Kurita K."/>
            <person name="Kikuta A."/>
            <person name="Kamiya K."/>
            <person name="Yamamoto M."/>
            <person name="Ikawa H."/>
            <person name="Fujii N."/>
            <person name="Hori K."/>
            <person name="Itoh T."/>
            <person name="Sato K."/>
        </authorList>
    </citation>
    <scope>NUCLEOTIDE SEQUENCE</scope>
    <source>
        <tissue evidence="3">Shoot and root</tissue>
    </source>
</reference>
<dbReference type="PANTHER" id="PTHR18063:SF6">
    <property type="entry name" value="UBIQUITIN CARBOXYL-TERMINAL HYDROLASE"/>
    <property type="match status" value="1"/>
</dbReference>
<evidence type="ECO:0000256" key="1">
    <source>
        <dbReference type="SAM" id="MobiDB-lite"/>
    </source>
</evidence>
<organism evidence="3">
    <name type="scientific">Hordeum vulgare subsp. vulgare</name>
    <name type="common">Domesticated barley</name>
    <dbReference type="NCBI Taxonomy" id="112509"/>
    <lineage>
        <taxon>Eukaryota</taxon>
        <taxon>Viridiplantae</taxon>
        <taxon>Streptophyta</taxon>
        <taxon>Embryophyta</taxon>
        <taxon>Tracheophyta</taxon>
        <taxon>Spermatophyta</taxon>
        <taxon>Magnoliopsida</taxon>
        <taxon>Liliopsida</taxon>
        <taxon>Poales</taxon>
        <taxon>Poaceae</taxon>
        <taxon>BOP clade</taxon>
        <taxon>Pooideae</taxon>
        <taxon>Triticodae</taxon>
        <taxon>Triticeae</taxon>
        <taxon>Hordeinae</taxon>
        <taxon>Hordeum</taxon>
    </lineage>
</organism>